<dbReference type="Proteomes" id="UP000324222">
    <property type="component" value="Unassembled WGS sequence"/>
</dbReference>
<name>A0A5B7EP69_PORTR</name>
<comment type="caution">
    <text evidence="1">The sequence shown here is derived from an EMBL/GenBank/DDBJ whole genome shotgun (WGS) entry which is preliminary data.</text>
</comment>
<reference evidence="1 2" key="1">
    <citation type="submission" date="2019-05" db="EMBL/GenBank/DDBJ databases">
        <title>Another draft genome of Portunus trituberculatus and its Hox gene families provides insights of decapod evolution.</title>
        <authorList>
            <person name="Jeong J.-H."/>
            <person name="Song I."/>
            <person name="Kim S."/>
            <person name="Choi T."/>
            <person name="Kim D."/>
            <person name="Ryu S."/>
            <person name="Kim W."/>
        </authorList>
    </citation>
    <scope>NUCLEOTIDE SEQUENCE [LARGE SCALE GENOMIC DNA]</scope>
    <source>
        <tissue evidence="1">Muscle</tissue>
    </source>
</reference>
<accession>A0A5B7EP69</accession>
<organism evidence="1 2">
    <name type="scientific">Portunus trituberculatus</name>
    <name type="common">Swimming crab</name>
    <name type="synonym">Neptunus trituberculatus</name>
    <dbReference type="NCBI Taxonomy" id="210409"/>
    <lineage>
        <taxon>Eukaryota</taxon>
        <taxon>Metazoa</taxon>
        <taxon>Ecdysozoa</taxon>
        <taxon>Arthropoda</taxon>
        <taxon>Crustacea</taxon>
        <taxon>Multicrustacea</taxon>
        <taxon>Malacostraca</taxon>
        <taxon>Eumalacostraca</taxon>
        <taxon>Eucarida</taxon>
        <taxon>Decapoda</taxon>
        <taxon>Pleocyemata</taxon>
        <taxon>Brachyura</taxon>
        <taxon>Eubrachyura</taxon>
        <taxon>Portunoidea</taxon>
        <taxon>Portunidae</taxon>
        <taxon>Portuninae</taxon>
        <taxon>Portunus</taxon>
    </lineage>
</organism>
<dbReference type="EMBL" id="VSRR010003011">
    <property type="protein sequence ID" value="MPC34234.1"/>
    <property type="molecule type" value="Genomic_DNA"/>
</dbReference>
<gene>
    <name evidence="1" type="ORF">E2C01_027617</name>
</gene>
<keyword evidence="2" id="KW-1185">Reference proteome</keyword>
<evidence type="ECO:0000313" key="1">
    <source>
        <dbReference type="EMBL" id="MPC34234.1"/>
    </source>
</evidence>
<evidence type="ECO:0000313" key="2">
    <source>
        <dbReference type="Proteomes" id="UP000324222"/>
    </source>
</evidence>
<dbReference type="AlphaFoldDB" id="A0A5B7EP69"/>
<proteinExistence type="predicted"/>
<sequence>MLRRRECHVYGDDKAILSSVQKLVPCDGYVEQDVTSRPIFVTGAASYKAGGKRPGSGTVIFRDKHLSLFPYLSGDGAVDLFQWQYMVLSRFEYNEKNIDAYLTIGHFKRRKIRIQIRIVKKIMYVLLRKQEKYERLFHSRLGKAGDRWLASLGRLTLAPVDTTTHRPEALPVTTQTSA</sequence>
<protein>
    <submittedName>
        <fullName evidence="1">Uncharacterized protein</fullName>
    </submittedName>
</protein>